<dbReference type="Pfam" id="PF24984">
    <property type="entry name" value="HEAT_EF3_GNC1"/>
    <property type="match status" value="1"/>
</dbReference>
<name>A0A4Q9M635_9APHY</name>
<proteinExistence type="predicted"/>
<dbReference type="PANTHER" id="PTHR46579">
    <property type="entry name" value="F5/8 TYPE C DOMAIN-CONTAINING PROTEIN-RELATED"/>
    <property type="match status" value="1"/>
</dbReference>
<dbReference type="InterPro" id="IPR003439">
    <property type="entry name" value="ABC_transporter-like_ATP-bd"/>
</dbReference>
<dbReference type="EMBL" id="ML143598">
    <property type="protein sequence ID" value="TBU21528.1"/>
    <property type="molecule type" value="Genomic_DNA"/>
</dbReference>
<dbReference type="InterPro" id="IPR027417">
    <property type="entry name" value="P-loop_NTPase"/>
</dbReference>
<evidence type="ECO:0000259" key="2">
    <source>
        <dbReference type="Pfam" id="PF00005"/>
    </source>
</evidence>
<dbReference type="GO" id="GO:0005524">
    <property type="term" value="F:ATP binding"/>
    <property type="evidence" value="ECO:0007669"/>
    <property type="project" value="InterPro"/>
</dbReference>
<feature type="region of interest" description="Disordered" evidence="1">
    <location>
        <begin position="1151"/>
        <end position="1249"/>
    </location>
</feature>
<dbReference type="SUPFAM" id="SSF48371">
    <property type="entry name" value="ARM repeat"/>
    <property type="match status" value="1"/>
</dbReference>
<dbReference type="Gene3D" id="1.25.10.10">
    <property type="entry name" value="Leucine-rich Repeat Variant"/>
    <property type="match status" value="1"/>
</dbReference>
<organism evidence="3">
    <name type="scientific">Dichomitus squalens</name>
    <dbReference type="NCBI Taxonomy" id="114155"/>
    <lineage>
        <taxon>Eukaryota</taxon>
        <taxon>Fungi</taxon>
        <taxon>Dikarya</taxon>
        <taxon>Basidiomycota</taxon>
        <taxon>Agaricomycotina</taxon>
        <taxon>Agaricomycetes</taxon>
        <taxon>Polyporales</taxon>
        <taxon>Polyporaceae</taxon>
        <taxon>Dichomitus</taxon>
    </lineage>
</organism>
<dbReference type="OrthoDB" id="3239894at2759"/>
<feature type="region of interest" description="Disordered" evidence="1">
    <location>
        <begin position="1"/>
        <end position="36"/>
    </location>
</feature>
<dbReference type="Gene3D" id="3.40.50.300">
    <property type="entry name" value="P-loop containing nucleotide triphosphate hydrolases"/>
    <property type="match status" value="2"/>
</dbReference>
<dbReference type="PANTHER" id="PTHR46579:SF2">
    <property type="entry name" value="C2H2-TYPE DOMAIN-CONTAINING PROTEIN"/>
    <property type="match status" value="1"/>
</dbReference>
<gene>
    <name evidence="3" type="ORF">BD311DRAFT_743544</name>
</gene>
<reference evidence="3" key="1">
    <citation type="submission" date="2019-01" db="EMBL/GenBank/DDBJ databases">
        <title>Draft genome sequences of three monokaryotic isolates of the white-rot basidiomycete fungus Dichomitus squalens.</title>
        <authorList>
            <consortium name="DOE Joint Genome Institute"/>
            <person name="Lopez S.C."/>
            <person name="Andreopoulos B."/>
            <person name="Pangilinan J."/>
            <person name="Lipzen A."/>
            <person name="Riley R."/>
            <person name="Ahrendt S."/>
            <person name="Ng V."/>
            <person name="Barry K."/>
            <person name="Daum C."/>
            <person name="Grigoriev I.V."/>
            <person name="Hilden K.S."/>
            <person name="Makela M.R."/>
            <person name="de Vries R.P."/>
        </authorList>
    </citation>
    <scope>NUCLEOTIDE SEQUENCE [LARGE SCALE GENOMIC DNA]</scope>
    <source>
        <strain evidence="3">OM18370.1</strain>
    </source>
</reference>
<dbReference type="Proteomes" id="UP000292957">
    <property type="component" value="Unassembled WGS sequence"/>
</dbReference>
<dbReference type="InterPro" id="IPR016024">
    <property type="entry name" value="ARM-type_fold"/>
</dbReference>
<sequence length="2091" mass="232462">MPKVQSQASRAPARPSDLTARRFRQPRQPANPSDSFIQNLLDCPEATSGGPFGLRMVHPVEGIFQDPTTHQLFMAILPLVPAQPLIIHMDRFDGNDVTAPGAPIWASRILARRDAPLQLCCSGEWLRDTAWRWTGPLRSSGPVVGLRRLAIVKFLDSFLKIHRIATQGINMPRRKPQPRPTLRNVELVAEKVGGDWVNIEALREAEDLYQLLAQQEHSIFPLHLKVPEARYGRFPLWTMRTVSCTSPWVQSETIVVDAGNKTLPLFHAARLPDAGELSRLAGESTRLWSSHLHRQSVTLISLMANAAYCWTGGLVILILQDPVVILASSAALLSVPHVSEMPFVVAFIWHSLGYETAVLCLTACPATLVPCFINREIARTGGVNGTPSAHVEVVLPDGSLMCSPVSGKARDHEAQDLRAKSLVETQSARRNEAHENTTQASQVALDLPTENIETMAHKDTRGDASEGYHEPERRGFFPFVPMVFNLIPLWAYMELGFESAASPPPDPPALHPLSAMLPSEFAYSNSNEENIGFPLAEDSANVDEDQDAECDNSDWEDIDMAEIVGVDTGTSGEPPTPPLPGPAPTSIPASVPLDAEDAVDVDEYFVPPQFDQGEPLSFARHWHPAVFLASMLVSWLHLSGHLPFWYCDTVLTVIGYILMAVGQKDLLRTLLGSLGGAFSTLRLEPSFQILPVCPECHDVFPTSVPFADPLTRCRACRHPLFRPVLEAEQGRRGRRQKAKPLLAFPFKSLVEQLATILGMPGVEDAMDAWRKRPRVLGLLADIFDGRICRKLLGPDGLSFFRYDLGETGPNDELRIGLTLGVDWYDHMCRCHSGYLLIQRQVLVLAEQDITITFVLSYVVQHHQFAILSQRVHIYSLRMNYLNQKYILLYRTAYLLLAGIMPGPKEADPDQVQRYMRVLVNELIRLWKYGAMVPTPKYPKGRRIRVILVGVVCDKPAAHKLGGFGSHAHTYFCIQDWISQTFKATVEAFKANAFRTRTDAEHRSFMAQYQQCSSKGEREDFARKYATRWSELARLPYFDMCRMIVVDPMHNLFLGLVKTHFYHIWVQLKILRKTKELRQLHSVLEKLELPATLGRLPRLIGEPAGGSLTADQWLILATVIGPLVIPDIWRDCAPDPDGSRLQQRLSALTGVAAKRRAQRTTRYAAPGGKAGSKRKRTSGRVKKRAPKVSSASRTDISGQDPLMAPRRTQRVSKPTEKRRDMVLESDDDGGIEIDAEENWSDDSSDGDDAWSAQASIHERDVPNFLKLAEALTTFLADELSEDDVMIADQRLREYCTELLELYGPAIIRPNHHYATHTGDFVLDYGPLREFWTFVFERLNKVLKSFKTTGRAGGELECSFFREFHRSVRLHRLLVSGLDEAADPGLQASCDAMLAAAADDRGTLQNLVQDLDNTFADKGKICELSRRASREMFPEDLYYTLLKHVQSRHPLQQFHSFISLAPSPTSTLVPNIATFFDYAIIHGHRYYASRRTISPRNSLALVQWNTSGSPSQRRHAGEITDIFMFEHPSVGAVYLAAVRWFRTSSTSIADTPWASHMSLRIQIWDADNYLSVGEPGPETLISLTDIHSRKGPVSRRSCSDTNSSSFDCAAPSIHFRSHYSVSQYSMTAGDEYEGAVDAFGERCPPLNEVDSPTLSLMVPLLSRGLNEKLTATKRKVAVIIDKTAKVVNSPVTVRPFIPKLLPGLIKIESVIGDPVARSVVARAIATLRQVGEVPTGDGSDLPPLKKAEEKTLAHSLIDLYKKAGANPVPSVADVATIYASQLATNMVNVKKFEVSEWQTLIPYLVFLITSPDPNTIVNKWAVKSASAEVEVETQAEDEDEGEDLCNCQFSLAYGAKILLNTATVRVKRGHRYGLCGRNGTGKSTLMRAITDGQVEGFPSPDEVRTFYVEHGIDGSEANASVLVFIISDKCIQATREEIIGTFASLGFSDEHQNLTTCTSIIVSHDSGLLINVITDVLHLIRFKLKRYRGCLWRAFVLHAYAREDYQFKLPDPPLLEGVKTEKSLLKMRKVGFQYSTQANQQLYDITLQVSLSSHVAVLGPNGSGKSCLSTFSLATHAPLLTGSVANGHICMLS</sequence>
<protein>
    <recommendedName>
        <fullName evidence="2">ABC transporter domain-containing protein</fullName>
    </recommendedName>
</protein>
<feature type="compositionally biased region" description="Basic and acidic residues" evidence="1">
    <location>
        <begin position="1212"/>
        <end position="1221"/>
    </location>
</feature>
<dbReference type="InterPro" id="IPR011989">
    <property type="entry name" value="ARM-like"/>
</dbReference>
<evidence type="ECO:0000313" key="3">
    <source>
        <dbReference type="EMBL" id="TBU21528.1"/>
    </source>
</evidence>
<feature type="compositionally biased region" description="Acidic residues" evidence="1">
    <location>
        <begin position="1222"/>
        <end position="1247"/>
    </location>
</feature>
<dbReference type="Pfam" id="PF00005">
    <property type="entry name" value="ABC_tran"/>
    <property type="match status" value="1"/>
</dbReference>
<dbReference type="GO" id="GO:0016887">
    <property type="term" value="F:ATP hydrolysis activity"/>
    <property type="evidence" value="ECO:0007669"/>
    <property type="project" value="InterPro"/>
</dbReference>
<accession>A0A4Q9M635</accession>
<feature type="domain" description="ABC transporter" evidence="2">
    <location>
        <begin position="1857"/>
        <end position="1889"/>
    </location>
</feature>
<dbReference type="SUPFAM" id="SSF52540">
    <property type="entry name" value="P-loop containing nucleoside triphosphate hydrolases"/>
    <property type="match status" value="3"/>
</dbReference>
<feature type="compositionally biased region" description="Basic residues" evidence="1">
    <location>
        <begin position="1170"/>
        <end position="1185"/>
    </location>
</feature>
<evidence type="ECO:0000256" key="1">
    <source>
        <dbReference type="SAM" id="MobiDB-lite"/>
    </source>
</evidence>